<gene>
    <name evidence="2" type="ORF">C2G38_2180686</name>
</gene>
<evidence type="ECO:0000256" key="1">
    <source>
        <dbReference type="SAM" id="MobiDB-lite"/>
    </source>
</evidence>
<reference evidence="2 3" key="1">
    <citation type="submission" date="2018-06" db="EMBL/GenBank/DDBJ databases">
        <title>Comparative genomics reveals the genomic features of Rhizophagus irregularis, R. cerebriforme, R. diaphanum and Gigaspora rosea, and their symbiotic lifestyle signature.</title>
        <authorList>
            <person name="Morin E."/>
            <person name="San Clemente H."/>
            <person name="Chen E.C.H."/>
            <person name="De La Providencia I."/>
            <person name="Hainaut M."/>
            <person name="Kuo A."/>
            <person name="Kohler A."/>
            <person name="Murat C."/>
            <person name="Tang N."/>
            <person name="Roy S."/>
            <person name="Loubradou J."/>
            <person name="Henrissat B."/>
            <person name="Grigoriev I.V."/>
            <person name="Corradi N."/>
            <person name="Roux C."/>
            <person name="Martin F.M."/>
        </authorList>
    </citation>
    <scope>NUCLEOTIDE SEQUENCE [LARGE SCALE GENOMIC DNA]</scope>
    <source>
        <strain evidence="2 3">DAOM 194757</strain>
    </source>
</reference>
<name>A0A397VCZ1_9GLOM</name>
<keyword evidence="3" id="KW-1185">Reference proteome</keyword>
<sequence length="49" mass="5420">MEKISSKVLKLLNASDDENTVDDDHAKKRPRPTKKPAITKGAKCLFPPS</sequence>
<organism evidence="2 3">
    <name type="scientific">Gigaspora rosea</name>
    <dbReference type="NCBI Taxonomy" id="44941"/>
    <lineage>
        <taxon>Eukaryota</taxon>
        <taxon>Fungi</taxon>
        <taxon>Fungi incertae sedis</taxon>
        <taxon>Mucoromycota</taxon>
        <taxon>Glomeromycotina</taxon>
        <taxon>Glomeromycetes</taxon>
        <taxon>Diversisporales</taxon>
        <taxon>Gigasporaceae</taxon>
        <taxon>Gigaspora</taxon>
    </lineage>
</organism>
<protein>
    <submittedName>
        <fullName evidence="2">Uncharacterized protein</fullName>
    </submittedName>
</protein>
<dbReference type="AlphaFoldDB" id="A0A397VCZ1"/>
<dbReference type="EMBL" id="QKWP01000448">
    <property type="protein sequence ID" value="RIB19872.1"/>
    <property type="molecule type" value="Genomic_DNA"/>
</dbReference>
<comment type="caution">
    <text evidence="2">The sequence shown here is derived from an EMBL/GenBank/DDBJ whole genome shotgun (WGS) entry which is preliminary data.</text>
</comment>
<accession>A0A397VCZ1</accession>
<evidence type="ECO:0000313" key="3">
    <source>
        <dbReference type="Proteomes" id="UP000266673"/>
    </source>
</evidence>
<dbReference type="Proteomes" id="UP000266673">
    <property type="component" value="Unassembled WGS sequence"/>
</dbReference>
<feature type="region of interest" description="Disordered" evidence="1">
    <location>
        <begin position="1"/>
        <end position="49"/>
    </location>
</feature>
<evidence type="ECO:0000313" key="2">
    <source>
        <dbReference type="EMBL" id="RIB19872.1"/>
    </source>
</evidence>
<proteinExistence type="predicted"/>